<keyword evidence="4 5" id="KW-0472">Membrane</keyword>
<name>A0A9D4Z611_ADICA</name>
<proteinExistence type="predicted"/>
<evidence type="ECO:0000256" key="3">
    <source>
        <dbReference type="ARBA" id="ARBA00022989"/>
    </source>
</evidence>
<keyword evidence="2 5" id="KW-0812">Transmembrane</keyword>
<keyword evidence="3 5" id="KW-1133">Transmembrane helix</keyword>
<comment type="caution">
    <text evidence="6">The sequence shown here is derived from an EMBL/GenBank/DDBJ whole genome shotgun (WGS) entry which is preliminary data.</text>
</comment>
<sequence>MATREGFCSACLRCMLKLLNFVLVFVGVSLLLFSLWVLHKLPASSFRSNQLWFIYLLLGLGASICMLAFLGHFATDSANGCWLSCYAFSLVVLLMLQGAFTIETFLYKQGDAVMPDDPTGVLNRVIEFIEENLDVCKWAGLVILVMEALAAMLALCAKAAASSFVGEDFDDDDDDQRVYVLPVSASCWQPLLAKRSKKGSFVCTRTCDAYFASTH</sequence>
<evidence type="ECO:0000256" key="4">
    <source>
        <dbReference type="ARBA" id="ARBA00023136"/>
    </source>
</evidence>
<feature type="transmembrane region" description="Helical" evidence="5">
    <location>
        <begin position="85"/>
        <end position="107"/>
    </location>
</feature>
<organism evidence="6 7">
    <name type="scientific">Adiantum capillus-veneris</name>
    <name type="common">Maidenhair fern</name>
    <dbReference type="NCBI Taxonomy" id="13818"/>
    <lineage>
        <taxon>Eukaryota</taxon>
        <taxon>Viridiplantae</taxon>
        <taxon>Streptophyta</taxon>
        <taxon>Embryophyta</taxon>
        <taxon>Tracheophyta</taxon>
        <taxon>Polypodiopsida</taxon>
        <taxon>Polypodiidae</taxon>
        <taxon>Polypodiales</taxon>
        <taxon>Pteridineae</taxon>
        <taxon>Pteridaceae</taxon>
        <taxon>Vittarioideae</taxon>
        <taxon>Adiantum</taxon>
    </lineage>
</organism>
<evidence type="ECO:0000313" key="7">
    <source>
        <dbReference type="Proteomes" id="UP000886520"/>
    </source>
</evidence>
<evidence type="ECO:0000256" key="5">
    <source>
        <dbReference type="SAM" id="Phobius"/>
    </source>
</evidence>
<gene>
    <name evidence="6" type="ORF">GOP47_0023551</name>
</gene>
<keyword evidence="7" id="KW-1185">Reference proteome</keyword>
<evidence type="ECO:0000256" key="1">
    <source>
        <dbReference type="ARBA" id="ARBA00004141"/>
    </source>
</evidence>
<dbReference type="OrthoDB" id="1542002at2759"/>
<dbReference type="GO" id="GO:0016020">
    <property type="term" value="C:membrane"/>
    <property type="evidence" value="ECO:0007669"/>
    <property type="project" value="UniProtKB-SubCell"/>
</dbReference>
<comment type="subcellular location">
    <subcellularLocation>
        <location evidence="1">Membrane</location>
        <topology evidence="1">Multi-pass membrane protein</topology>
    </subcellularLocation>
</comment>
<dbReference type="EMBL" id="JABFUD020000023">
    <property type="protein sequence ID" value="KAI5061046.1"/>
    <property type="molecule type" value="Genomic_DNA"/>
</dbReference>
<evidence type="ECO:0008006" key="8">
    <source>
        <dbReference type="Google" id="ProtNLM"/>
    </source>
</evidence>
<dbReference type="InterPro" id="IPR018499">
    <property type="entry name" value="Tetraspanin/Peripherin"/>
</dbReference>
<dbReference type="Pfam" id="PF00335">
    <property type="entry name" value="Tetraspanin"/>
    <property type="match status" value="1"/>
</dbReference>
<feature type="transmembrane region" description="Helical" evidence="5">
    <location>
        <begin position="138"/>
        <end position="157"/>
    </location>
</feature>
<reference evidence="6" key="1">
    <citation type="submission" date="2021-01" db="EMBL/GenBank/DDBJ databases">
        <title>Adiantum capillus-veneris genome.</title>
        <authorList>
            <person name="Fang Y."/>
            <person name="Liao Q."/>
        </authorList>
    </citation>
    <scope>NUCLEOTIDE SEQUENCE</scope>
    <source>
        <strain evidence="6">H3</strain>
        <tissue evidence="6">Leaf</tissue>
    </source>
</reference>
<evidence type="ECO:0000256" key="2">
    <source>
        <dbReference type="ARBA" id="ARBA00022692"/>
    </source>
</evidence>
<protein>
    <recommendedName>
        <fullName evidence="8">Tetraspanin-19</fullName>
    </recommendedName>
</protein>
<feature type="transmembrane region" description="Helical" evidence="5">
    <location>
        <begin position="21"/>
        <end position="39"/>
    </location>
</feature>
<dbReference type="Proteomes" id="UP000886520">
    <property type="component" value="Chromosome 23"/>
</dbReference>
<feature type="transmembrane region" description="Helical" evidence="5">
    <location>
        <begin position="51"/>
        <end position="73"/>
    </location>
</feature>
<evidence type="ECO:0000313" key="6">
    <source>
        <dbReference type="EMBL" id="KAI5061046.1"/>
    </source>
</evidence>
<dbReference type="AlphaFoldDB" id="A0A9D4Z611"/>
<dbReference type="PRINTS" id="PR00259">
    <property type="entry name" value="TMFOUR"/>
</dbReference>
<accession>A0A9D4Z611</accession>